<evidence type="ECO:0000313" key="2">
    <source>
        <dbReference type="Proteomes" id="UP001199355"/>
    </source>
</evidence>
<dbReference type="CDD" id="cd02603">
    <property type="entry name" value="HAD_sEH-N_like"/>
    <property type="match status" value="1"/>
</dbReference>
<dbReference type="Gene3D" id="3.40.50.1000">
    <property type="entry name" value="HAD superfamily/HAD-like"/>
    <property type="match status" value="1"/>
</dbReference>
<reference evidence="1 2" key="1">
    <citation type="submission" date="2021-10" db="EMBL/GenBank/DDBJ databases">
        <title>Anaerobic single-cell dispensing facilitates the cultivation of human gut bacteria.</title>
        <authorList>
            <person name="Afrizal A."/>
        </authorList>
    </citation>
    <scope>NUCLEOTIDE SEQUENCE [LARGE SCALE GENOMIC DNA]</scope>
    <source>
        <strain evidence="1 2">CLA-AA-H244</strain>
    </source>
</reference>
<dbReference type="InterPro" id="IPR023214">
    <property type="entry name" value="HAD_sf"/>
</dbReference>
<dbReference type="InterPro" id="IPR036412">
    <property type="entry name" value="HAD-like_sf"/>
</dbReference>
<dbReference type="EMBL" id="JAJEQF010000023">
    <property type="protein sequence ID" value="MCC2167921.1"/>
    <property type="molecule type" value="Genomic_DNA"/>
</dbReference>
<dbReference type="InterPro" id="IPR006439">
    <property type="entry name" value="HAD-SF_hydro_IA"/>
</dbReference>
<dbReference type="SFLD" id="SFLDG01129">
    <property type="entry name" value="C1.5:_HAD__Beta-PGM__Phosphata"/>
    <property type="match status" value="1"/>
</dbReference>
<dbReference type="InterPro" id="IPR023198">
    <property type="entry name" value="PGP-like_dom2"/>
</dbReference>
<gene>
    <name evidence="1" type="ORF">LKD45_09490</name>
</gene>
<dbReference type="RefSeq" id="WP_308728381.1">
    <property type="nucleotide sequence ID" value="NZ_JAJEQF010000023.1"/>
</dbReference>
<organism evidence="1 2">
    <name type="scientific">Gallintestinimicrobium propionicum</name>
    <dbReference type="NCBI Taxonomy" id="2981770"/>
    <lineage>
        <taxon>Bacteria</taxon>
        <taxon>Bacillati</taxon>
        <taxon>Bacillota</taxon>
        <taxon>Clostridia</taxon>
        <taxon>Lachnospirales</taxon>
        <taxon>Lachnospiraceae</taxon>
        <taxon>Gallintestinimicrobium</taxon>
    </lineage>
</organism>
<dbReference type="Proteomes" id="UP001199355">
    <property type="component" value="Unassembled WGS sequence"/>
</dbReference>
<dbReference type="NCBIfam" id="TIGR01509">
    <property type="entry name" value="HAD-SF-IA-v3"/>
    <property type="match status" value="1"/>
</dbReference>
<dbReference type="SFLD" id="SFLDS00003">
    <property type="entry name" value="Haloacid_Dehalogenase"/>
    <property type="match status" value="1"/>
</dbReference>
<proteinExistence type="predicted"/>
<comment type="caution">
    <text evidence="1">The sequence shown here is derived from an EMBL/GenBank/DDBJ whole genome shotgun (WGS) entry which is preliminary data.</text>
</comment>
<dbReference type="AlphaFoldDB" id="A0AAE3AW71"/>
<keyword evidence="2" id="KW-1185">Reference proteome</keyword>
<dbReference type="Pfam" id="PF00702">
    <property type="entry name" value="Hydrolase"/>
    <property type="match status" value="1"/>
</dbReference>
<name>A0AAE3AW71_9FIRM</name>
<evidence type="ECO:0000313" key="1">
    <source>
        <dbReference type="EMBL" id="MCC2167921.1"/>
    </source>
</evidence>
<protein>
    <submittedName>
        <fullName evidence="1">HAD family phosphatase</fullName>
    </submittedName>
</protein>
<sequence>MIRTIISDIGNVLSGFTWYDFYKSKGYSEEMVERLAKATVKSDAWKEYDRGVLSEEEILNRFIANDPELEEDLYKTLANVRGIMERYDYAIPWIEELKAKGYQFLVLSNFSRKVLRECWSDLDFLPYVDGGILSCQDKLIKPMPEIYSLILSRYHLKPEECVFMDDILENVEAARRAGINAFVFENQEQAKQMLRTFGVE</sequence>
<dbReference type="PANTHER" id="PTHR43611:SF3">
    <property type="entry name" value="FLAVIN MONONUCLEOTIDE HYDROLASE 1, CHLOROPLATIC"/>
    <property type="match status" value="1"/>
</dbReference>
<dbReference type="PANTHER" id="PTHR43611">
    <property type="entry name" value="ALPHA-D-GLUCOSE 1-PHOSPHATE PHOSPHATASE"/>
    <property type="match status" value="1"/>
</dbReference>
<dbReference type="PRINTS" id="PR00413">
    <property type="entry name" value="HADHALOGNASE"/>
</dbReference>
<dbReference type="SUPFAM" id="SSF56784">
    <property type="entry name" value="HAD-like"/>
    <property type="match status" value="1"/>
</dbReference>
<accession>A0AAE3AW71</accession>
<dbReference type="Gene3D" id="1.10.150.240">
    <property type="entry name" value="Putative phosphatase, domain 2"/>
    <property type="match status" value="1"/>
</dbReference>